<evidence type="ECO:0000256" key="5">
    <source>
        <dbReference type="ARBA" id="ARBA00022989"/>
    </source>
</evidence>
<feature type="transmembrane region" description="Helical" evidence="10">
    <location>
        <begin position="1122"/>
        <end position="1145"/>
    </location>
</feature>
<keyword evidence="5 10" id="KW-1133">Transmembrane helix</keyword>
<evidence type="ECO:0000256" key="3">
    <source>
        <dbReference type="ARBA" id="ARBA00022737"/>
    </source>
</evidence>
<organism evidence="12 13">
    <name type="scientific">Fasciola hepatica</name>
    <name type="common">Liver fluke</name>
    <dbReference type="NCBI Taxonomy" id="6192"/>
    <lineage>
        <taxon>Eukaryota</taxon>
        <taxon>Metazoa</taxon>
        <taxon>Spiralia</taxon>
        <taxon>Lophotrochozoa</taxon>
        <taxon>Platyhelminthes</taxon>
        <taxon>Trematoda</taxon>
        <taxon>Digenea</taxon>
        <taxon>Plagiorchiida</taxon>
        <taxon>Echinostomata</taxon>
        <taxon>Echinostomatoidea</taxon>
        <taxon>Fasciolidae</taxon>
        <taxon>Fasciola</taxon>
    </lineage>
</organism>
<dbReference type="PANTHER" id="PTHR24028:SF146">
    <property type="entry name" value="CADHERIN 96CB, ISOFORM D-RELATED"/>
    <property type="match status" value="1"/>
</dbReference>
<dbReference type="PROSITE" id="PS00232">
    <property type="entry name" value="CADHERIN_1"/>
    <property type="match status" value="5"/>
</dbReference>
<feature type="domain" description="Cadherin" evidence="11">
    <location>
        <begin position="919"/>
        <end position="1067"/>
    </location>
</feature>
<evidence type="ECO:0000259" key="11">
    <source>
        <dbReference type="PROSITE" id="PS50268"/>
    </source>
</evidence>
<dbReference type="EMBL" id="JXXN02000459">
    <property type="protein sequence ID" value="THD27317.1"/>
    <property type="molecule type" value="Genomic_DNA"/>
</dbReference>
<dbReference type="Pfam" id="PF00028">
    <property type="entry name" value="Cadherin"/>
    <property type="match status" value="5"/>
</dbReference>
<dbReference type="InterPro" id="IPR002126">
    <property type="entry name" value="Cadherin-like_dom"/>
</dbReference>
<dbReference type="PRINTS" id="PR00205">
    <property type="entry name" value="CADHERIN"/>
</dbReference>
<sequence>MPTSEQMDSVRTQTDYQPPAFTPFLLKLPAYFSLWQICQLVLIFQVLMSFTTSMAEDLHVYVTEEARHGTVVASDNALGLIQLYSGIKPPRILNRKDPGVSSFVFRQTPLSSVSENPHGSNWQLVVSGRLDRETICPNTADIGNSLELSSEYSKTDFFIDTSSENVNGLGLTHSSTRKNELSETNCVIVLRVATDQEGTQQIHPIHVHLQDINDNAPQWSQASTVIWFRDGDPAGTKHSIPLATDPDLGLNAVITYRIQGVQIPGSRLSESAYITSQIRQTTVHLLVTDMFELIKESAENGLTGSRLSLRAKRDIDREANPQGWDLQIVASNSEGPHVLSNQLLVHVNITDVNDNAPQFSRLEYEPQMNNQKVGVVPENVPVGQVLVHLHADDADDGANAQIQYGFASSPMLSMIQHFFEITPAGELRVRQRLDVDHKGSNVAVARDNHNYVLPTKTISFQVLAVDGAEPAYAKTGTATVKLRVEDVDDEAPEIRVHPVHVWQGNSEDSNQGRTEVEIAVTENDPAGQLVALVEVSDPDYRGSEMVRCSLVGSNANLFRLSQQDVTSNEYRLYTNSRLDREAKTKVKVNIECRDLADHVTNQLVGVNVLDVNDHAPTFAESVYRFTVLEDDGELEVSASGTPTKNDNNNNNNSPGRSARNRTWLTTDGRAFVTATDRDSGTNRQIKYSLFSTTPGEEESRFSIDPDTGQLFPLGPFDREQVASHRFSVIAVDQGEPALTGSCVVQVTVADVNDNPPLVPHQVSTTGGYVFSIRENQLPGTRVGQIEAYDPDGMPASTEVLDTTNAIEGHNNTRPVDLVSSNKLIFGLKNENDAHAFWIDPKSGVLITRAQLDREKQASYTFHVTVRDGALRTETSLDPSNEFNSQSVRRRPERSHLVSILVTVTVEDENDNDPVFVRPNATNHMILLDPAAIPGQSLLQLHAIDPDEGLNGHVTYAIRGGNAGNLFNVDPRTGLLYLENQIPRRTMAEATAAAAAAAASASSPSSSSGSDGFSVSHSPAGPDSAPAQPTYLLALEACDQGQPSRCTHFPNLQIQLRVPNELTVDPVTGQLLMDGTAIGIAGSLQSAGGASGRGDTYLGFGVGVGNGYGSGGSWVGGLSTAEILIISLSAFFALLILVIVITICVLKQRSPSPSPDVRRKDLSALKRVGRAAVNNVELVDQAKSLRYGTSKVICTNTARRYTNEDSPHSAMMIHAPSTVDQARMAGSMSSQKTTAMGFSDADRLCYAAHQQPASHATMYGQTPLPEQYGMFTPTYDPKGMNVTEYQALEGWSALDAQRYRPPNQPYPTVIGSPERRRHYTQPQIYVPQTKISNTESYNTSPTIDSQGKSPKELVVDMIPSRQTSHSGLSDVVTDTQTMVDSSAPSCSPRILHNTKAKLQAYAGFPKSSFV</sequence>
<dbReference type="Proteomes" id="UP000230066">
    <property type="component" value="Unassembled WGS sequence"/>
</dbReference>
<evidence type="ECO:0000256" key="7">
    <source>
        <dbReference type="ARBA" id="ARBA00023180"/>
    </source>
</evidence>
<name>A0A4E0RYD6_FASHE</name>
<dbReference type="FunFam" id="2.60.40.60:FF:000092">
    <property type="entry name" value="Protocadherin 8"/>
    <property type="match status" value="1"/>
</dbReference>
<dbReference type="SMART" id="SM00112">
    <property type="entry name" value="CA"/>
    <property type="match status" value="6"/>
</dbReference>
<evidence type="ECO:0000256" key="1">
    <source>
        <dbReference type="ARBA" id="ARBA00004167"/>
    </source>
</evidence>
<keyword evidence="2 10" id="KW-0812">Transmembrane</keyword>
<dbReference type="GO" id="GO:0007156">
    <property type="term" value="P:homophilic cell adhesion via plasma membrane adhesion molecules"/>
    <property type="evidence" value="ECO:0007669"/>
    <property type="project" value="InterPro"/>
</dbReference>
<evidence type="ECO:0000256" key="6">
    <source>
        <dbReference type="ARBA" id="ARBA00023136"/>
    </source>
</evidence>
<dbReference type="CDD" id="cd11304">
    <property type="entry name" value="Cadherin_repeat"/>
    <property type="match status" value="6"/>
</dbReference>
<evidence type="ECO:0000313" key="12">
    <source>
        <dbReference type="EMBL" id="THD27317.1"/>
    </source>
</evidence>
<comment type="subcellular location">
    <subcellularLocation>
        <location evidence="1">Membrane</location>
        <topology evidence="1">Single-pass membrane protein</topology>
    </subcellularLocation>
</comment>
<reference evidence="12" key="1">
    <citation type="submission" date="2019-03" db="EMBL/GenBank/DDBJ databases">
        <title>Improved annotation for the trematode Fasciola hepatica.</title>
        <authorList>
            <person name="Choi Y.-J."/>
            <person name="Martin J."/>
            <person name="Mitreva M."/>
        </authorList>
    </citation>
    <scope>NUCLEOTIDE SEQUENCE [LARGE SCALE GENOMIC DNA]</scope>
</reference>
<keyword evidence="6 10" id="KW-0472">Membrane</keyword>
<comment type="caution">
    <text evidence="12">The sequence shown here is derived from an EMBL/GenBank/DDBJ whole genome shotgun (WGS) entry which is preliminary data.</text>
</comment>
<dbReference type="PROSITE" id="PS50268">
    <property type="entry name" value="CADHERIN_2"/>
    <property type="match status" value="6"/>
</dbReference>
<feature type="region of interest" description="Disordered" evidence="9">
    <location>
        <begin position="635"/>
        <end position="662"/>
    </location>
</feature>
<accession>A0A4E0RYD6</accession>
<dbReference type="PANTHER" id="PTHR24028">
    <property type="entry name" value="CADHERIN-87A"/>
    <property type="match status" value="1"/>
</dbReference>
<dbReference type="GO" id="GO:0005509">
    <property type="term" value="F:calcium ion binding"/>
    <property type="evidence" value="ECO:0007669"/>
    <property type="project" value="UniProtKB-UniRule"/>
</dbReference>
<dbReference type="InterPro" id="IPR020894">
    <property type="entry name" value="Cadherin_CS"/>
</dbReference>
<dbReference type="InterPro" id="IPR015919">
    <property type="entry name" value="Cadherin-like_sf"/>
</dbReference>
<feature type="domain" description="Cadherin" evidence="11">
    <location>
        <begin position="764"/>
        <end position="915"/>
    </location>
</feature>
<feature type="region of interest" description="Disordered" evidence="9">
    <location>
        <begin position="1000"/>
        <end position="1025"/>
    </location>
</feature>
<dbReference type="InterPro" id="IPR050174">
    <property type="entry name" value="Protocadherin/Cadherin-CA"/>
</dbReference>
<feature type="domain" description="Cadherin" evidence="11">
    <location>
        <begin position="672"/>
        <end position="758"/>
    </location>
</feature>
<evidence type="ECO:0000256" key="4">
    <source>
        <dbReference type="ARBA" id="ARBA00022837"/>
    </source>
</evidence>
<evidence type="ECO:0000256" key="9">
    <source>
        <dbReference type="SAM" id="MobiDB-lite"/>
    </source>
</evidence>
<dbReference type="GO" id="GO:0005886">
    <property type="term" value="C:plasma membrane"/>
    <property type="evidence" value="ECO:0007669"/>
    <property type="project" value="InterPro"/>
</dbReference>
<dbReference type="Gene3D" id="2.60.40.60">
    <property type="entry name" value="Cadherins"/>
    <property type="match status" value="7"/>
</dbReference>
<feature type="domain" description="Cadherin" evidence="11">
    <location>
        <begin position="512"/>
        <end position="618"/>
    </location>
</feature>
<protein>
    <recommendedName>
        <fullName evidence="11">Cadherin domain-containing protein</fullName>
    </recommendedName>
</protein>
<proteinExistence type="predicted"/>
<evidence type="ECO:0000313" key="13">
    <source>
        <dbReference type="Proteomes" id="UP000230066"/>
    </source>
</evidence>
<dbReference type="SUPFAM" id="SSF49313">
    <property type="entry name" value="Cadherin-like"/>
    <property type="match status" value="6"/>
</dbReference>
<keyword evidence="4 8" id="KW-0106">Calcium</keyword>
<evidence type="ECO:0000256" key="8">
    <source>
        <dbReference type="PROSITE-ProRule" id="PRU00043"/>
    </source>
</evidence>
<feature type="domain" description="Cadherin" evidence="11">
    <location>
        <begin position="376"/>
        <end position="494"/>
    </location>
</feature>
<feature type="compositionally biased region" description="Low complexity" evidence="9">
    <location>
        <begin position="1000"/>
        <end position="1017"/>
    </location>
</feature>
<evidence type="ECO:0000256" key="10">
    <source>
        <dbReference type="SAM" id="Phobius"/>
    </source>
</evidence>
<keyword evidence="3" id="KW-0677">Repeat</keyword>
<feature type="domain" description="Cadherin" evidence="11">
    <location>
        <begin position="243"/>
        <end position="359"/>
    </location>
</feature>
<evidence type="ECO:0000256" key="2">
    <source>
        <dbReference type="ARBA" id="ARBA00022692"/>
    </source>
</evidence>
<keyword evidence="7" id="KW-0325">Glycoprotein</keyword>
<gene>
    <name evidence="12" type="ORF">D915_001950</name>
</gene>
<keyword evidence="13" id="KW-1185">Reference proteome</keyword>